<keyword evidence="1" id="KW-0812">Transmembrane</keyword>
<keyword evidence="1" id="KW-0472">Membrane</keyword>
<comment type="caution">
    <text evidence="2">The sequence shown here is derived from an EMBL/GenBank/DDBJ whole genome shotgun (WGS) entry which is preliminary data.</text>
</comment>
<feature type="transmembrane region" description="Helical" evidence="1">
    <location>
        <begin position="64"/>
        <end position="92"/>
    </location>
</feature>
<gene>
    <name evidence="2" type="ORF">HAX54_046525</name>
</gene>
<proteinExistence type="predicted"/>
<feature type="non-terminal residue" evidence="2">
    <location>
        <position position="1"/>
    </location>
</feature>
<evidence type="ECO:0000256" key="1">
    <source>
        <dbReference type="SAM" id="Phobius"/>
    </source>
</evidence>
<keyword evidence="3" id="KW-1185">Reference proteome</keyword>
<evidence type="ECO:0000313" key="2">
    <source>
        <dbReference type="EMBL" id="MCE3050139.1"/>
    </source>
</evidence>
<sequence length="99" mass="11020">ALATASTFCLISWAVSKRGPTYPSMFNPLYMIFVAIIEAVYLGQEISVGRYRPIFSCSINHIGIVRIFITGSQYSCSLPGMFVLLVGLYLFLRAKSEEL</sequence>
<name>A0ABS8WJ25_DATST</name>
<organism evidence="2 3">
    <name type="scientific">Datura stramonium</name>
    <name type="common">Jimsonweed</name>
    <name type="synonym">Common thornapple</name>
    <dbReference type="NCBI Taxonomy" id="4076"/>
    <lineage>
        <taxon>Eukaryota</taxon>
        <taxon>Viridiplantae</taxon>
        <taxon>Streptophyta</taxon>
        <taxon>Embryophyta</taxon>
        <taxon>Tracheophyta</taxon>
        <taxon>Spermatophyta</taxon>
        <taxon>Magnoliopsida</taxon>
        <taxon>eudicotyledons</taxon>
        <taxon>Gunneridae</taxon>
        <taxon>Pentapetalae</taxon>
        <taxon>asterids</taxon>
        <taxon>lamiids</taxon>
        <taxon>Solanales</taxon>
        <taxon>Solanaceae</taxon>
        <taxon>Solanoideae</taxon>
        <taxon>Datureae</taxon>
        <taxon>Datura</taxon>
    </lineage>
</organism>
<accession>A0ABS8WJ25</accession>
<dbReference type="Proteomes" id="UP000823775">
    <property type="component" value="Unassembled WGS sequence"/>
</dbReference>
<reference evidence="2 3" key="1">
    <citation type="journal article" date="2021" name="BMC Genomics">
        <title>Datura genome reveals duplications of psychoactive alkaloid biosynthetic genes and high mutation rate following tissue culture.</title>
        <authorList>
            <person name="Rajewski A."/>
            <person name="Carter-House D."/>
            <person name="Stajich J."/>
            <person name="Litt A."/>
        </authorList>
    </citation>
    <scope>NUCLEOTIDE SEQUENCE [LARGE SCALE GENOMIC DNA]</scope>
    <source>
        <strain evidence="2">AR-01</strain>
    </source>
</reference>
<evidence type="ECO:0000313" key="3">
    <source>
        <dbReference type="Proteomes" id="UP000823775"/>
    </source>
</evidence>
<protein>
    <submittedName>
        <fullName evidence="2">Uncharacterized protein</fullName>
    </submittedName>
</protein>
<feature type="transmembrane region" description="Helical" evidence="1">
    <location>
        <begin position="26"/>
        <end position="43"/>
    </location>
</feature>
<dbReference type="EMBL" id="JACEIK010007356">
    <property type="protein sequence ID" value="MCE3050139.1"/>
    <property type="molecule type" value="Genomic_DNA"/>
</dbReference>
<keyword evidence="1" id="KW-1133">Transmembrane helix</keyword>